<evidence type="ECO:0000313" key="6">
    <source>
        <dbReference type="EMBL" id="OAA45158.1"/>
    </source>
</evidence>
<accession>A0A162JJH0</accession>
<dbReference type="Proteomes" id="UP000076863">
    <property type="component" value="Unassembled WGS sequence"/>
</dbReference>
<dbReference type="CDD" id="cd09276">
    <property type="entry name" value="Rnase_HI_RT_non_LTR"/>
    <property type="match status" value="1"/>
</dbReference>
<evidence type="ECO:0000256" key="2">
    <source>
        <dbReference type="ARBA" id="ARBA00023128"/>
    </source>
</evidence>
<keyword evidence="2" id="KW-0496">Mitochondrion</keyword>
<evidence type="ECO:0000259" key="4">
    <source>
        <dbReference type="PROSITE" id="PS50878"/>
    </source>
</evidence>
<evidence type="ECO:0000313" key="7">
    <source>
        <dbReference type="Proteomes" id="UP000076863"/>
    </source>
</evidence>
<dbReference type="EMBL" id="AZHA01000009">
    <property type="protein sequence ID" value="OAA45158.1"/>
    <property type="molecule type" value="Genomic_DNA"/>
</dbReference>
<dbReference type="OrthoDB" id="4927418at2759"/>
<dbReference type="InterPro" id="IPR043502">
    <property type="entry name" value="DNA/RNA_pol_sf"/>
</dbReference>
<dbReference type="AlphaFoldDB" id="A0A162JJH0"/>
<dbReference type="Gene3D" id="3.30.420.10">
    <property type="entry name" value="Ribonuclease H-like superfamily/Ribonuclease H"/>
    <property type="match status" value="1"/>
</dbReference>
<sequence>MPGAKALGEGINASTPWSNPSPHSIPGFDEECKDICKEVQRLRRTWQRTRQDDDYEAYRQARNRKGRHIQKTLRNAHRQRVEEASANQSGLWKLVKWAKNRHAPSSACTPSLVTPDGGLAEGPEEKAEVLRQSFFPPPSQADLSDIQGYQYPAPIECPAITISEIEKAVKSAAPNKAPGVDGITNCVLQGTLDILMPCLHKLFNACLEQGYCPAHFKETVTVVLRKPGKEDYSQPKSYRPIALLNTLGKMLDGVIASRLAYLADTFQLLPRRHTGGRKLTSTEHAMHMLLQRIHQAWAEGKVATLLLLDVSGAYDNVSHERLLHNLRKRRIDPRIVRWVASFLSDRSTTLKLQEYTAPSVPIKTGIPQGSRMSPYLYLFYNADLVEDCKSEKTEAVGYIDDVSILAVGPSSAHNCKTLKAIHHKAEEWAAKHGSKFAPAKYELVHFTRDPTANTTHALRLPHTKVKASPSCKYLGVHMDTRLRWDYHREKLETGATARLSALSALASSSWGTGLTNLRQVYRAVIVPQMLYGCSAWFIPGSGYTSRGSSMISAIRNVQRRAAQIITGAFRTTAGSAVDVEAHLLPVLQQLEQTAVETTMRIRTTPLFNHMAMIERSQGSGRHHQDAVSPFDRFSTMLEDKFGVQLNQLEKRQPHVVPPWWTPPFVHIAKTATEAVKEHDAMESGTIRLYTDGSGINGHVGAAAVAPDLQLDGINTKRTQYMGTSDVSTVYAAELRGLVLALQLVRDVHKTGATPSRCAIFTDNQAALQAVLNPKCPSGQYILIEAIQVLDELRSQKWNIQFRWIAAHFGVPGNEAADQAAKEAADPNLAPPDATEPRILLATTRTNIRQAIKAEWAQAWASDKHGRELFNLGVRPGKATLFTHIRTHRAISSVITQMRTGKIGLRAYLHGINKAESDQCPCGYGPQTVRHILLECRDWADERDKMWAGKRPWVDLKRILCSSSMAVQAAKMMIRTELLDQFQAVPSTVLQYT</sequence>
<evidence type="ECO:0000259" key="5">
    <source>
        <dbReference type="PROSITE" id="PS50879"/>
    </source>
</evidence>
<dbReference type="CDD" id="cd01650">
    <property type="entry name" value="RT_nLTR_like"/>
    <property type="match status" value="1"/>
</dbReference>
<reference evidence="6 7" key="1">
    <citation type="journal article" date="2016" name="Genome Biol. Evol.">
        <title>Divergent and convergent evolution of fungal pathogenicity.</title>
        <authorList>
            <person name="Shang Y."/>
            <person name="Xiao G."/>
            <person name="Zheng P."/>
            <person name="Cen K."/>
            <person name="Zhan S."/>
            <person name="Wang C."/>
        </authorList>
    </citation>
    <scope>NUCLEOTIDE SEQUENCE [LARGE SCALE GENOMIC DNA]</scope>
    <source>
        <strain evidence="6 7">RCEF 3172</strain>
    </source>
</reference>
<dbReference type="PROSITE" id="PS50879">
    <property type="entry name" value="RNASE_H_1"/>
    <property type="match status" value="1"/>
</dbReference>
<feature type="domain" description="RNase H type-1" evidence="5">
    <location>
        <begin position="682"/>
        <end position="825"/>
    </location>
</feature>
<comment type="caution">
    <text evidence="6">The sequence shown here is derived from an EMBL/GenBank/DDBJ whole genome shotgun (WGS) entry which is preliminary data.</text>
</comment>
<gene>
    <name evidence="6" type="ORF">BBO_03736</name>
</gene>
<evidence type="ECO:0000256" key="3">
    <source>
        <dbReference type="SAM" id="MobiDB-lite"/>
    </source>
</evidence>
<keyword evidence="7" id="KW-1185">Reference proteome</keyword>
<feature type="compositionally biased region" description="Polar residues" evidence="3">
    <location>
        <begin position="12"/>
        <end position="22"/>
    </location>
</feature>
<dbReference type="PANTHER" id="PTHR33481">
    <property type="entry name" value="REVERSE TRANSCRIPTASE"/>
    <property type="match status" value="1"/>
</dbReference>
<dbReference type="GO" id="GO:0003676">
    <property type="term" value="F:nucleic acid binding"/>
    <property type="evidence" value="ECO:0007669"/>
    <property type="project" value="InterPro"/>
</dbReference>
<proteinExistence type="predicted"/>
<dbReference type="GO" id="GO:0005739">
    <property type="term" value="C:mitochondrion"/>
    <property type="evidence" value="ECO:0007669"/>
    <property type="project" value="UniProtKB-SubCell"/>
</dbReference>
<dbReference type="SUPFAM" id="SSF56672">
    <property type="entry name" value="DNA/RNA polymerases"/>
    <property type="match status" value="1"/>
</dbReference>
<dbReference type="SUPFAM" id="SSF53098">
    <property type="entry name" value="Ribonuclease H-like"/>
    <property type="match status" value="1"/>
</dbReference>
<dbReference type="InterPro" id="IPR036397">
    <property type="entry name" value="RNaseH_sf"/>
</dbReference>
<dbReference type="GO" id="GO:0004523">
    <property type="term" value="F:RNA-DNA hybrid ribonuclease activity"/>
    <property type="evidence" value="ECO:0007669"/>
    <property type="project" value="InterPro"/>
</dbReference>
<dbReference type="InterPro" id="IPR012337">
    <property type="entry name" value="RNaseH-like_sf"/>
</dbReference>
<protein>
    <submittedName>
        <fullName evidence="6">Pol-like protein</fullName>
    </submittedName>
</protein>
<dbReference type="Pfam" id="PF00075">
    <property type="entry name" value="RNase_H"/>
    <property type="match status" value="1"/>
</dbReference>
<name>A0A162JJH0_9HYPO</name>
<dbReference type="InterPro" id="IPR002156">
    <property type="entry name" value="RNaseH_domain"/>
</dbReference>
<dbReference type="PANTHER" id="PTHR33481:SF1">
    <property type="entry name" value="ENDONUCLEASE_EXONUCLEASE_PHOSPHATASE DOMAIN-CONTAINING PROTEIN-RELATED"/>
    <property type="match status" value="1"/>
</dbReference>
<dbReference type="PROSITE" id="PS50878">
    <property type="entry name" value="RT_POL"/>
    <property type="match status" value="1"/>
</dbReference>
<comment type="subcellular location">
    <subcellularLocation>
        <location evidence="1">Mitochondrion</location>
    </subcellularLocation>
</comment>
<dbReference type="InterPro" id="IPR000477">
    <property type="entry name" value="RT_dom"/>
</dbReference>
<feature type="domain" description="Reverse transcriptase" evidence="4">
    <location>
        <begin position="205"/>
        <end position="478"/>
    </location>
</feature>
<dbReference type="Pfam" id="PF00078">
    <property type="entry name" value="RVT_1"/>
    <property type="match status" value="1"/>
</dbReference>
<organism evidence="6 7">
    <name type="scientific">Beauveria brongniartii RCEF 3172</name>
    <dbReference type="NCBI Taxonomy" id="1081107"/>
    <lineage>
        <taxon>Eukaryota</taxon>
        <taxon>Fungi</taxon>
        <taxon>Dikarya</taxon>
        <taxon>Ascomycota</taxon>
        <taxon>Pezizomycotina</taxon>
        <taxon>Sordariomycetes</taxon>
        <taxon>Hypocreomycetidae</taxon>
        <taxon>Hypocreales</taxon>
        <taxon>Cordycipitaceae</taxon>
        <taxon>Beauveria</taxon>
        <taxon>Beauveria brongniartii</taxon>
    </lineage>
</organism>
<evidence type="ECO:0000256" key="1">
    <source>
        <dbReference type="ARBA" id="ARBA00004173"/>
    </source>
</evidence>
<feature type="region of interest" description="Disordered" evidence="3">
    <location>
        <begin position="1"/>
        <end position="26"/>
    </location>
</feature>